<sequence>MFVEYLTCKISSIISANVNLSSDRIIPYSSSPRIIPFLNHIISDLGTPTALQLNTTSSPFCLLNFVILFETKNAGAFCGTGLLRVSIGLLFCIDSVVEFIFSTTTLIDLLN</sequence>
<dbReference type="AlphaFoldDB" id="A0A3M7Q5D9"/>
<keyword evidence="2" id="KW-1185">Reference proteome</keyword>
<evidence type="ECO:0000313" key="1">
    <source>
        <dbReference type="EMBL" id="RNA06543.1"/>
    </source>
</evidence>
<evidence type="ECO:0000313" key="2">
    <source>
        <dbReference type="Proteomes" id="UP000276133"/>
    </source>
</evidence>
<comment type="caution">
    <text evidence="1">The sequence shown here is derived from an EMBL/GenBank/DDBJ whole genome shotgun (WGS) entry which is preliminary data.</text>
</comment>
<proteinExistence type="predicted"/>
<dbReference type="EMBL" id="REGN01007350">
    <property type="protein sequence ID" value="RNA06543.1"/>
    <property type="molecule type" value="Genomic_DNA"/>
</dbReference>
<gene>
    <name evidence="1" type="ORF">BpHYR1_032296</name>
</gene>
<protein>
    <submittedName>
        <fullName evidence="1">Uncharacterized protein</fullName>
    </submittedName>
</protein>
<name>A0A3M7Q5D9_BRAPC</name>
<reference evidence="1 2" key="1">
    <citation type="journal article" date="2018" name="Sci. Rep.">
        <title>Genomic signatures of local adaptation to the degree of environmental predictability in rotifers.</title>
        <authorList>
            <person name="Franch-Gras L."/>
            <person name="Hahn C."/>
            <person name="Garcia-Roger E.M."/>
            <person name="Carmona M.J."/>
            <person name="Serra M."/>
            <person name="Gomez A."/>
        </authorList>
    </citation>
    <scope>NUCLEOTIDE SEQUENCE [LARGE SCALE GENOMIC DNA]</scope>
    <source>
        <strain evidence="1">HYR1</strain>
    </source>
</reference>
<dbReference type="Proteomes" id="UP000276133">
    <property type="component" value="Unassembled WGS sequence"/>
</dbReference>
<organism evidence="1 2">
    <name type="scientific">Brachionus plicatilis</name>
    <name type="common">Marine rotifer</name>
    <name type="synonym">Brachionus muelleri</name>
    <dbReference type="NCBI Taxonomy" id="10195"/>
    <lineage>
        <taxon>Eukaryota</taxon>
        <taxon>Metazoa</taxon>
        <taxon>Spiralia</taxon>
        <taxon>Gnathifera</taxon>
        <taxon>Rotifera</taxon>
        <taxon>Eurotatoria</taxon>
        <taxon>Monogononta</taxon>
        <taxon>Pseudotrocha</taxon>
        <taxon>Ploima</taxon>
        <taxon>Brachionidae</taxon>
        <taxon>Brachionus</taxon>
    </lineage>
</organism>
<accession>A0A3M7Q5D9</accession>